<dbReference type="PANTHER" id="PTHR39188:SF3">
    <property type="entry name" value="STAGE IV SPORULATION PROTEIN FB"/>
    <property type="match status" value="1"/>
</dbReference>
<evidence type="ECO:0000256" key="9">
    <source>
        <dbReference type="ARBA" id="ARBA00022989"/>
    </source>
</evidence>
<protein>
    <submittedName>
        <fullName evidence="14">Metalloprotease</fullName>
    </submittedName>
</protein>
<accession>A0ABW4Z777</accession>
<dbReference type="GO" id="GO:0008237">
    <property type="term" value="F:metallopeptidase activity"/>
    <property type="evidence" value="ECO:0007669"/>
    <property type="project" value="UniProtKB-KW"/>
</dbReference>
<keyword evidence="7" id="KW-0378">Hydrolase</keyword>
<keyword evidence="9 12" id="KW-1133">Transmembrane helix</keyword>
<dbReference type="EMBL" id="JBHUJB010000011">
    <property type="protein sequence ID" value="MFD2157760.1"/>
    <property type="molecule type" value="Genomic_DNA"/>
</dbReference>
<feature type="transmembrane region" description="Helical" evidence="12">
    <location>
        <begin position="124"/>
        <end position="147"/>
    </location>
</feature>
<feature type="transmembrane region" description="Helical" evidence="12">
    <location>
        <begin position="12"/>
        <end position="30"/>
    </location>
</feature>
<keyword evidence="6" id="KW-0479">Metal-binding</keyword>
<keyword evidence="5 12" id="KW-0812">Transmembrane</keyword>
<organism evidence="14 15">
    <name type="scientific">Rubritalea tangerina</name>
    <dbReference type="NCBI Taxonomy" id="430798"/>
    <lineage>
        <taxon>Bacteria</taxon>
        <taxon>Pseudomonadati</taxon>
        <taxon>Verrucomicrobiota</taxon>
        <taxon>Verrucomicrobiia</taxon>
        <taxon>Verrucomicrobiales</taxon>
        <taxon>Rubritaleaceae</taxon>
        <taxon>Rubritalea</taxon>
    </lineage>
</organism>
<dbReference type="PANTHER" id="PTHR39188">
    <property type="entry name" value="MEMBRANE-ASSOCIATED ZINC METALLOPROTEASE M50B"/>
    <property type="match status" value="1"/>
</dbReference>
<evidence type="ECO:0000256" key="6">
    <source>
        <dbReference type="ARBA" id="ARBA00022723"/>
    </source>
</evidence>
<comment type="caution">
    <text evidence="14">The sequence shown here is derived from an EMBL/GenBank/DDBJ whole genome shotgun (WGS) entry which is preliminary data.</text>
</comment>
<keyword evidence="10 14" id="KW-0482">Metalloprotease</keyword>
<feature type="domain" description="Peptidase M50" evidence="13">
    <location>
        <begin position="117"/>
        <end position="170"/>
    </location>
</feature>
<comment type="subcellular location">
    <subcellularLocation>
        <location evidence="2">Membrane</location>
        <topology evidence="2">Multi-pass membrane protein</topology>
    </subcellularLocation>
</comment>
<feature type="transmembrane region" description="Helical" evidence="12">
    <location>
        <begin position="92"/>
        <end position="112"/>
    </location>
</feature>
<sequence>MVEFKIFGIPVRVEMSFWFTLGLIGLIGSNVQSSNALLELALFVLAGFLSILIHELGHALMIKKYRLPTQIVLSSFGGYAMFPAGVLNRLQAFLVTAAGPALQILTAVLFWFTIKQVEMGDNMLTHFCLIFVAISIFWGLLNCLPIVPLDGGQMLASILGPKKTRTVYLISVITAIAIGAVAVYFRAPFGILLAGLFAYQNYKAWQQTKP</sequence>
<dbReference type="InterPro" id="IPR008915">
    <property type="entry name" value="Peptidase_M50"/>
</dbReference>
<reference evidence="15" key="1">
    <citation type="journal article" date="2019" name="Int. J. Syst. Evol. Microbiol.">
        <title>The Global Catalogue of Microorganisms (GCM) 10K type strain sequencing project: providing services to taxonomists for standard genome sequencing and annotation.</title>
        <authorList>
            <consortium name="The Broad Institute Genomics Platform"/>
            <consortium name="The Broad Institute Genome Sequencing Center for Infectious Disease"/>
            <person name="Wu L."/>
            <person name="Ma J."/>
        </authorList>
    </citation>
    <scope>NUCLEOTIDE SEQUENCE [LARGE SCALE GENOMIC DNA]</scope>
    <source>
        <strain evidence="15">CCUG 57942</strain>
    </source>
</reference>
<evidence type="ECO:0000256" key="4">
    <source>
        <dbReference type="ARBA" id="ARBA00022670"/>
    </source>
</evidence>
<evidence type="ECO:0000256" key="2">
    <source>
        <dbReference type="ARBA" id="ARBA00004141"/>
    </source>
</evidence>
<evidence type="ECO:0000256" key="3">
    <source>
        <dbReference type="ARBA" id="ARBA00007931"/>
    </source>
</evidence>
<keyword evidence="8" id="KW-0862">Zinc</keyword>
<evidence type="ECO:0000313" key="15">
    <source>
        <dbReference type="Proteomes" id="UP001597389"/>
    </source>
</evidence>
<evidence type="ECO:0000259" key="13">
    <source>
        <dbReference type="Pfam" id="PF02163"/>
    </source>
</evidence>
<keyword evidence="4" id="KW-0645">Protease</keyword>
<evidence type="ECO:0000256" key="7">
    <source>
        <dbReference type="ARBA" id="ARBA00022801"/>
    </source>
</evidence>
<dbReference type="Proteomes" id="UP001597389">
    <property type="component" value="Unassembled WGS sequence"/>
</dbReference>
<dbReference type="Pfam" id="PF02163">
    <property type="entry name" value="Peptidase_M50"/>
    <property type="match status" value="1"/>
</dbReference>
<dbReference type="RefSeq" id="WP_377089159.1">
    <property type="nucleotide sequence ID" value="NZ_JBHSJL010000014.1"/>
</dbReference>
<evidence type="ECO:0000256" key="8">
    <source>
        <dbReference type="ARBA" id="ARBA00022833"/>
    </source>
</evidence>
<proteinExistence type="inferred from homology"/>
<name>A0ABW4Z777_9BACT</name>
<evidence type="ECO:0000256" key="12">
    <source>
        <dbReference type="SAM" id="Phobius"/>
    </source>
</evidence>
<evidence type="ECO:0000256" key="10">
    <source>
        <dbReference type="ARBA" id="ARBA00023049"/>
    </source>
</evidence>
<keyword evidence="11 12" id="KW-0472">Membrane</keyword>
<comment type="similarity">
    <text evidence="3">Belongs to the peptidase M50B family.</text>
</comment>
<evidence type="ECO:0000256" key="5">
    <source>
        <dbReference type="ARBA" id="ARBA00022692"/>
    </source>
</evidence>
<comment type="cofactor">
    <cofactor evidence="1">
        <name>Zn(2+)</name>
        <dbReference type="ChEBI" id="CHEBI:29105"/>
    </cofactor>
</comment>
<keyword evidence="15" id="KW-1185">Reference proteome</keyword>
<feature type="transmembrane region" description="Helical" evidence="12">
    <location>
        <begin position="167"/>
        <end position="199"/>
    </location>
</feature>
<feature type="transmembrane region" description="Helical" evidence="12">
    <location>
        <begin position="36"/>
        <end position="53"/>
    </location>
</feature>
<evidence type="ECO:0000256" key="11">
    <source>
        <dbReference type="ARBA" id="ARBA00023136"/>
    </source>
</evidence>
<gene>
    <name evidence="14" type="ORF">ACFSW8_02485</name>
</gene>
<evidence type="ECO:0000313" key="14">
    <source>
        <dbReference type="EMBL" id="MFD2157760.1"/>
    </source>
</evidence>
<evidence type="ECO:0000256" key="1">
    <source>
        <dbReference type="ARBA" id="ARBA00001947"/>
    </source>
</evidence>